<dbReference type="InterPro" id="IPR002104">
    <property type="entry name" value="Integrase_catalytic"/>
</dbReference>
<evidence type="ECO:0000313" key="6">
    <source>
        <dbReference type="Proteomes" id="UP000239001"/>
    </source>
</evidence>
<dbReference type="GO" id="GO:0015074">
    <property type="term" value="P:DNA integration"/>
    <property type="evidence" value="ECO:0007669"/>
    <property type="project" value="InterPro"/>
</dbReference>
<evidence type="ECO:0000256" key="2">
    <source>
        <dbReference type="ARBA" id="ARBA00023125"/>
    </source>
</evidence>
<sequence>MRKFGQASVLSQKEWSKLESVCDVDYHKMIWSLLRYTGARIGEVILLKVKDVYADYDNRLIYDAITYRKENRKGKDKHHVVPICAQLKLLLRGYFQASESEWMFPSPIDPMKPISYEAVLFFLKRKSEEAGLGHLRITTHSGRRSCITELARHGTDLKTIQAVSGHSSLANLARYIETDPERTLNALEGIF</sequence>
<evidence type="ECO:0000256" key="1">
    <source>
        <dbReference type="ARBA" id="ARBA00008857"/>
    </source>
</evidence>
<dbReference type="InterPro" id="IPR011010">
    <property type="entry name" value="DNA_brk_join_enz"/>
</dbReference>
<dbReference type="Gene3D" id="1.10.443.10">
    <property type="entry name" value="Intergrase catalytic core"/>
    <property type="match status" value="1"/>
</dbReference>
<dbReference type="AlphaFoldDB" id="A0A2T1LT91"/>
<gene>
    <name evidence="5" type="ORF">C7H19_19835</name>
</gene>
<feature type="domain" description="Tyr recombinase" evidence="4">
    <location>
        <begin position="5"/>
        <end position="188"/>
    </location>
</feature>
<dbReference type="OrthoDB" id="305957at2"/>
<keyword evidence="2" id="KW-0238">DNA-binding</keyword>
<keyword evidence="6" id="KW-1185">Reference proteome</keyword>
<comment type="caution">
    <text evidence="5">The sequence shown here is derived from an EMBL/GenBank/DDBJ whole genome shotgun (WGS) entry which is preliminary data.</text>
</comment>
<dbReference type="InterPro" id="IPR013762">
    <property type="entry name" value="Integrase-like_cat_sf"/>
</dbReference>
<reference evidence="5 6" key="1">
    <citation type="submission" date="2018-03" db="EMBL/GenBank/DDBJ databases">
        <title>The ancient ancestry and fast evolution of plastids.</title>
        <authorList>
            <person name="Moore K.R."/>
            <person name="Magnabosco C."/>
            <person name="Momper L."/>
            <person name="Gold D.A."/>
            <person name="Bosak T."/>
            <person name="Fournier G.P."/>
        </authorList>
    </citation>
    <scope>NUCLEOTIDE SEQUENCE [LARGE SCALE GENOMIC DNA]</scope>
    <source>
        <strain evidence="5 6">CCALA 016</strain>
    </source>
</reference>
<dbReference type="PROSITE" id="PS51898">
    <property type="entry name" value="TYR_RECOMBINASE"/>
    <property type="match status" value="1"/>
</dbReference>
<dbReference type="Pfam" id="PF00589">
    <property type="entry name" value="Phage_integrase"/>
    <property type="match status" value="1"/>
</dbReference>
<organism evidence="5 6">
    <name type="scientific">Aphanothece hegewaldii CCALA 016</name>
    <dbReference type="NCBI Taxonomy" id="2107694"/>
    <lineage>
        <taxon>Bacteria</taxon>
        <taxon>Bacillati</taxon>
        <taxon>Cyanobacteriota</taxon>
        <taxon>Cyanophyceae</taxon>
        <taxon>Oscillatoriophycideae</taxon>
        <taxon>Chroococcales</taxon>
        <taxon>Aphanothecaceae</taxon>
        <taxon>Aphanothece</taxon>
    </lineage>
</organism>
<dbReference type="CDD" id="cd00397">
    <property type="entry name" value="DNA_BRE_C"/>
    <property type="match status" value="1"/>
</dbReference>
<evidence type="ECO:0000256" key="3">
    <source>
        <dbReference type="ARBA" id="ARBA00023172"/>
    </source>
</evidence>
<proteinExistence type="inferred from homology"/>
<dbReference type="PANTHER" id="PTHR30349">
    <property type="entry name" value="PHAGE INTEGRASE-RELATED"/>
    <property type="match status" value="1"/>
</dbReference>
<keyword evidence="3" id="KW-0233">DNA recombination</keyword>
<dbReference type="SUPFAM" id="SSF56349">
    <property type="entry name" value="DNA breaking-rejoining enzymes"/>
    <property type="match status" value="1"/>
</dbReference>
<dbReference type="Proteomes" id="UP000239001">
    <property type="component" value="Unassembled WGS sequence"/>
</dbReference>
<dbReference type="PANTHER" id="PTHR30349:SF41">
    <property type="entry name" value="INTEGRASE_RECOMBINASE PROTEIN MJ0367-RELATED"/>
    <property type="match status" value="1"/>
</dbReference>
<dbReference type="GO" id="GO:0006310">
    <property type="term" value="P:DNA recombination"/>
    <property type="evidence" value="ECO:0007669"/>
    <property type="project" value="UniProtKB-KW"/>
</dbReference>
<dbReference type="EMBL" id="PXOH01000029">
    <property type="protein sequence ID" value="PSF33638.1"/>
    <property type="molecule type" value="Genomic_DNA"/>
</dbReference>
<protein>
    <submittedName>
        <fullName evidence="5">Site-specific integrase</fullName>
    </submittedName>
</protein>
<reference evidence="5 6" key="2">
    <citation type="submission" date="2018-03" db="EMBL/GenBank/DDBJ databases">
        <authorList>
            <person name="Keele B.F."/>
        </authorList>
    </citation>
    <scope>NUCLEOTIDE SEQUENCE [LARGE SCALE GENOMIC DNA]</scope>
    <source>
        <strain evidence="5 6">CCALA 016</strain>
    </source>
</reference>
<dbReference type="GO" id="GO:0003677">
    <property type="term" value="F:DNA binding"/>
    <property type="evidence" value="ECO:0007669"/>
    <property type="project" value="UniProtKB-KW"/>
</dbReference>
<dbReference type="InterPro" id="IPR050090">
    <property type="entry name" value="Tyrosine_recombinase_XerCD"/>
</dbReference>
<evidence type="ECO:0000259" key="4">
    <source>
        <dbReference type="PROSITE" id="PS51898"/>
    </source>
</evidence>
<evidence type="ECO:0000313" key="5">
    <source>
        <dbReference type="EMBL" id="PSF33638.1"/>
    </source>
</evidence>
<name>A0A2T1LT91_9CHRO</name>
<comment type="similarity">
    <text evidence="1">Belongs to the 'phage' integrase family.</text>
</comment>
<accession>A0A2T1LT91</accession>
<dbReference type="RefSeq" id="WP_106458655.1">
    <property type="nucleotide sequence ID" value="NZ_PXOH01000029.1"/>
</dbReference>